<keyword evidence="1" id="KW-0732">Signal</keyword>
<proteinExistence type="predicted"/>
<gene>
    <name evidence="3" type="ORF">JRO89_XS01G0266600</name>
</gene>
<organism evidence="3 4">
    <name type="scientific">Xanthoceras sorbifolium</name>
    <dbReference type="NCBI Taxonomy" id="99658"/>
    <lineage>
        <taxon>Eukaryota</taxon>
        <taxon>Viridiplantae</taxon>
        <taxon>Streptophyta</taxon>
        <taxon>Embryophyta</taxon>
        <taxon>Tracheophyta</taxon>
        <taxon>Spermatophyta</taxon>
        <taxon>Magnoliopsida</taxon>
        <taxon>eudicotyledons</taxon>
        <taxon>Gunneridae</taxon>
        <taxon>Pentapetalae</taxon>
        <taxon>rosids</taxon>
        <taxon>malvids</taxon>
        <taxon>Sapindales</taxon>
        <taxon>Sapindaceae</taxon>
        <taxon>Xanthoceroideae</taxon>
        <taxon>Xanthoceras</taxon>
    </lineage>
</organism>
<keyword evidence="4" id="KW-1185">Reference proteome</keyword>
<dbReference type="SUPFAM" id="SSF49503">
    <property type="entry name" value="Cupredoxins"/>
    <property type="match status" value="1"/>
</dbReference>
<comment type="caution">
    <text evidence="3">The sequence shown here is derived from an EMBL/GenBank/DDBJ whole genome shotgun (WGS) entry which is preliminary data.</text>
</comment>
<dbReference type="InterPro" id="IPR003245">
    <property type="entry name" value="Phytocyanin_dom"/>
</dbReference>
<evidence type="ECO:0000259" key="2">
    <source>
        <dbReference type="PROSITE" id="PS51485"/>
    </source>
</evidence>
<accession>A0ABQ8IMA1</accession>
<name>A0ABQ8IMA1_9ROSI</name>
<dbReference type="PANTHER" id="PTHR33021:SF356">
    <property type="entry name" value="MAVICYANIN"/>
    <property type="match status" value="1"/>
</dbReference>
<dbReference type="InterPro" id="IPR008972">
    <property type="entry name" value="Cupredoxin"/>
</dbReference>
<dbReference type="Gene3D" id="2.60.40.420">
    <property type="entry name" value="Cupredoxins - blue copper proteins"/>
    <property type="match status" value="1"/>
</dbReference>
<dbReference type="PROSITE" id="PS51485">
    <property type="entry name" value="PHYTOCYANIN"/>
    <property type="match status" value="1"/>
</dbReference>
<evidence type="ECO:0000313" key="4">
    <source>
        <dbReference type="Proteomes" id="UP000827721"/>
    </source>
</evidence>
<feature type="chain" id="PRO_5047011540" description="Phytocyanin domain-containing protein" evidence="1">
    <location>
        <begin position="21"/>
        <end position="161"/>
    </location>
</feature>
<evidence type="ECO:0000313" key="3">
    <source>
        <dbReference type="EMBL" id="KAH7577559.1"/>
    </source>
</evidence>
<dbReference type="Pfam" id="PF02298">
    <property type="entry name" value="Cu_bind_like"/>
    <property type="match status" value="1"/>
</dbReference>
<reference evidence="3 4" key="1">
    <citation type="submission" date="2021-02" db="EMBL/GenBank/DDBJ databases">
        <title>Plant Genome Project.</title>
        <authorList>
            <person name="Zhang R.-G."/>
        </authorList>
    </citation>
    <scope>NUCLEOTIDE SEQUENCE [LARGE SCALE GENOMIC DNA]</scope>
    <source>
        <tissue evidence="3">Leaves</tissue>
    </source>
</reference>
<dbReference type="InterPro" id="IPR039391">
    <property type="entry name" value="Phytocyanin-like"/>
</dbReference>
<evidence type="ECO:0000256" key="1">
    <source>
        <dbReference type="SAM" id="SignalP"/>
    </source>
</evidence>
<feature type="domain" description="Phytocyanin" evidence="2">
    <location>
        <begin position="27"/>
        <end position="125"/>
    </location>
</feature>
<sequence>MALTNSAVIFIIMMSSTIYSVSMSADHGFKAVDSSGWTIINIGNATRYVKTTVGKTFVFTYNNASHNVLQVTQQNLDSCNTTSPILKYTSGFDIITFNKVGHFYYMCGFPDQCERGEKYDIEVVPGQIYGLSSISARNYEFQLSFGRKIGPKDNTHLYRYP</sequence>
<dbReference type="Proteomes" id="UP000827721">
    <property type="component" value="Unassembled WGS sequence"/>
</dbReference>
<dbReference type="PANTHER" id="PTHR33021">
    <property type="entry name" value="BLUE COPPER PROTEIN"/>
    <property type="match status" value="1"/>
</dbReference>
<feature type="signal peptide" evidence="1">
    <location>
        <begin position="1"/>
        <end position="20"/>
    </location>
</feature>
<dbReference type="EMBL" id="JAFEMO010000001">
    <property type="protein sequence ID" value="KAH7577559.1"/>
    <property type="molecule type" value="Genomic_DNA"/>
</dbReference>
<protein>
    <recommendedName>
        <fullName evidence="2">Phytocyanin domain-containing protein</fullName>
    </recommendedName>
</protein>